<accession>A0A4P9WBS2</accession>
<dbReference type="EMBL" id="KZ995739">
    <property type="protein sequence ID" value="RKO90071.1"/>
    <property type="molecule type" value="Genomic_DNA"/>
</dbReference>
<gene>
    <name evidence="2" type="ORF">BDK51DRAFT_37927</name>
</gene>
<evidence type="ECO:0000256" key="1">
    <source>
        <dbReference type="SAM" id="MobiDB-lite"/>
    </source>
</evidence>
<dbReference type="Proteomes" id="UP000269721">
    <property type="component" value="Unassembled WGS sequence"/>
</dbReference>
<feature type="region of interest" description="Disordered" evidence="1">
    <location>
        <begin position="1"/>
        <end position="24"/>
    </location>
</feature>
<proteinExistence type="predicted"/>
<sequence>MSPEGAADTPQRGNTQTPGDKKGVCRGRGFWRWAPDSANSVRPEAGVFAVVPCFDSRPRLLAVHFSFREPVTAAHGSRTSHLRVQRAPRPRRYCAYTYARGPLPKSICDRCALHAPSSLSTLPQSLQKRSNGHIILSERSAPTMAATSLESAGSGAGPSDLLALTITVAGAMVKLQWPVSVEKEAARNKNSLLMSPGAFAVTRLHDVACINIARLVVPAGTSLWGIVFGEHVDMVKSLQLVPLCATLSEILAAAADQQKVELEVLEALRWLLLVDGAAPAVNCGAVGVIVNDCEPLVCGPVRLGRTT</sequence>
<dbReference type="OrthoDB" id="294853at2759"/>
<name>A0A4P9WBS2_9FUNG</name>
<keyword evidence="3" id="KW-1185">Reference proteome</keyword>
<evidence type="ECO:0000313" key="2">
    <source>
        <dbReference type="EMBL" id="RKO90071.1"/>
    </source>
</evidence>
<protein>
    <submittedName>
        <fullName evidence="2">Uncharacterized protein</fullName>
    </submittedName>
</protein>
<evidence type="ECO:0000313" key="3">
    <source>
        <dbReference type="Proteomes" id="UP000269721"/>
    </source>
</evidence>
<reference evidence="3" key="1">
    <citation type="journal article" date="2018" name="Nat. Microbiol.">
        <title>Leveraging single-cell genomics to expand the fungal tree of life.</title>
        <authorList>
            <person name="Ahrendt S.R."/>
            <person name="Quandt C.A."/>
            <person name="Ciobanu D."/>
            <person name="Clum A."/>
            <person name="Salamov A."/>
            <person name="Andreopoulos B."/>
            <person name="Cheng J.F."/>
            <person name="Woyke T."/>
            <person name="Pelin A."/>
            <person name="Henrissat B."/>
            <person name="Reynolds N.K."/>
            <person name="Benny G.L."/>
            <person name="Smith M.E."/>
            <person name="James T.Y."/>
            <person name="Grigoriev I.V."/>
        </authorList>
    </citation>
    <scope>NUCLEOTIDE SEQUENCE [LARGE SCALE GENOMIC DNA]</scope>
</reference>
<organism evidence="2 3">
    <name type="scientific">Blyttiomyces helicus</name>
    <dbReference type="NCBI Taxonomy" id="388810"/>
    <lineage>
        <taxon>Eukaryota</taxon>
        <taxon>Fungi</taxon>
        <taxon>Fungi incertae sedis</taxon>
        <taxon>Chytridiomycota</taxon>
        <taxon>Chytridiomycota incertae sedis</taxon>
        <taxon>Chytridiomycetes</taxon>
        <taxon>Chytridiomycetes incertae sedis</taxon>
        <taxon>Blyttiomyces</taxon>
    </lineage>
</organism>
<dbReference type="AlphaFoldDB" id="A0A4P9WBS2"/>